<accession>A0A6V7KV69</accession>
<dbReference type="InterPro" id="IPR019734">
    <property type="entry name" value="TPR_rpt"/>
</dbReference>
<dbReference type="PANTHER" id="PTHR46512">
    <property type="entry name" value="PEPTIDYLPROLYL ISOMERASE"/>
    <property type="match status" value="1"/>
</dbReference>
<evidence type="ECO:0000256" key="1">
    <source>
        <dbReference type="PROSITE-ProRule" id="PRU00339"/>
    </source>
</evidence>
<dbReference type="Pfam" id="PF00515">
    <property type="entry name" value="TPR_1"/>
    <property type="match status" value="1"/>
</dbReference>
<evidence type="ECO:0000313" key="3">
    <source>
        <dbReference type="EMBL" id="CAD1567569.1"/>
    </source>
</evidence>
<dbReference type="SMART" id="SM00028">
    <property type="entry name" value="TPR"/>
    <property type="match status" value="3"/>
</dbReference>
<gene>
    <name evidence="3" type="ORF">BBRV_LOCUS88721</name>
</gene>
<dbReference type="PROSITE" id="PS50293">
    <property type="entry name" value="TPR_REGION"/>
    <property type="match status" value="1"/>
</dbReference>
<dbReference type="InterPro" id="IPR040478">
    <property type="entry name" value="FKBP_N_2"/>
</dbReference>
<sequence>MKTFYENPDGTVRKEVLTHGKIVNKPMEGSICYLTIKNLEVVPPNSLDVMTLNSGILIGRSEVCFTVDETLSEVDQQIEKAIRWMGEGEVAAISINLPSLPRNEEFHVTIKFIATLTKIIPFKPMWEWTPEEKYERSLRYKEIAVCLINAGRIKDAFHRFSKACKIIISMEPIDPDLELPEELLKKIQVLRTSLYNNMAMCQLKYDNYEHAIDLCTKVLQRDENNVKALYRRGCAYGGLKNLEKAVADFQRAVEIEPNNTAAKEKLRIYGEKWRIMKKESNDMVKRMFKS</sequence>
<feature type="repeat" description="TPR" evidence="1">
    <location>
        <begin position="192"/>
        <end position="225"/>
    </location>
</feature>
<dbReference type="InterPro" id="IPR050754">
    <property type="entry name" value="FKBP4/5/8-like"/>
</dbReference>
<dbReference type="Gene3D" id="1.25.40.10">
    <property type="entry name" value="Tetratricopeptide repeat domain"/>
    <property type="match status" value="1"/>
</dbReference>
<dbReference type="EMBL" id="CADCXW020000327">
    <property type="protein sequence ID" value="CAD1567569.1"/>
    <property type="molecule type" value="Genomic_DNA"/>
</dbReference>
<dbReference type="AlphaFoldDB" id="A0A6V7KV69"/>
<protein>
    <recommendedName>
        <fullName evidence="2">BDBT FKBP like N-terminal domain-containing protein</fullName>
    </recommendedName>
</protein>
<dbReference type="InterPro" id="IPR011990">
    <property type="entry name" value="TPR-like_helical_dom_sf"/>
</dbReference>
<dbReference type="SUPFAM" id="SSF48452">
    <property type="entry name" value="TPR-like"/>
    <property type="match status" value="1"/>
</dbReference>
<feature type="repeat" description="TPR" evidence="1">
    <location>
        <begin position="226"/>
        <end position="259"/>
    </location>
</feature>
<dbReference type="PANTHER" id="PTHR46512:SF10">
    <property type="entry name" value="FK506-BINDING PROTEIN-LIKE"/>
    <property type="match status" value="1"/>
</dbReference>
<organism evidence="3">
    <name type="scientific">Bracon brevicornis</name>
    <dbReference type="NCBI Taxonomy" id="1563983"/>
    <lineage>
        <taxon>Eukaryota</taxon>
        <taxon>Metazoa</taxon>
        <taxon>Ecdysozoa</taxon>
        <taxon>Arthropoda</taxon>
        <taxon>Hexapoda</taxon>
        <taxon>Insecta</taxon>
        <taxon>Pterygota</taxon>
        <taxon>Neoptera</taxon>
        <taxon>Endopterygota</taxon>
        <taxon>Hymenoptera</taxon>
        <taxon>Apocrita</taxon>
        <taxon>Ichneumonoidea</taxon>
        <taxon>Braconidae</taxon>
        <taxon>Braconinae</taxon>
        <taxon>Bracon</taxon>
    </lineage>
</organism>
<evidence type="ECO:0000259" key="2">
    <source>
        <dbReference type="Pfam" id="PF18023"/>
    </source>
</evidence>
<dbReference type="Pfam" id="PF18023">
    <property type="entry name" value="FKBP_N_2"/>
    <property type="match status" value="1"/>
</dbReference>
<feature type="domain" description="BDBT FKBP like N-terminal" evidence="2">
    <location>
        <begin position="9"/>
        <end position="119"/>
    </location>
</feature>
<reference evidence="3" key="1">
    <citation type="submission" date="2020-07" db="EMBL/GenBank/DDBJ databases">
        <authorList>
            <person name="Ferguson B K."/>
        </authorList>
    </citation>
    <scope>NUCLEOTIDE SEQUENCE</scope>
    <source>
        <strain evidence="3">L06</strain>
    </source>
</reference>
<keyword evidence="1" id="KW-0802">TPR repeat</keyword>
<proteinExistence type="predicted"/>
<name>A0A6V7KV69_9HYME</name>
<dbReference type="PROSITE" id="PS50005">
    <property type="entry name" value="TPR"/>
    <property type="match status" value="2"/>
</dbReference>